<name>A0A937RGM7_9ACTN</name>
<dbReference type="InterPro" id="IPR006694">
    <property type="entry name" value="Fatty_acid_hydroxylase"/>
</dbReference>
<dbReference type="RefSeq" id="WP_203008564.1">
    <property type="nucleotide sequence ID" value="NZ_JADWYU010000159.1"/>
</dbReference>
<reference evidence="2" key="1">
    <citation type="submission" date="2020-12" db="EMBL/GenBank/DDBJ databases">
        <title>Genomic characterization of non-nitrogen-fixing Frankia strains.</title>
        <authorList>
            <person name="Carlos-Shanley C."/>
            <person name="Guerra T."/>
            <person name="Hahn D."/>
        </authorList>
    </citation>
    <scope>NUCLEOTIDE SEQUENCE</scope>
    <source>
        <strain evidence="2">CN6</strain>
    </source>
</reference>
<protein>
    <submittedName>
        <fullName evidence="2">Sterol desaturase family protein</fullName>
    </submittedName>
</protein>
<evidence type="ECO:0000259" key="1">
    <source>
        <dbReference type="Pfam" id="PF04116"/>
    </source>
</evidence>
<comment type="caution">
    <text evidence="2">The sequence shown here is derived from an EMBL/GenBank/DDBJ whole genome shotgun (WGS) entry which is preliminary data.</text>
</comment>
<evidence type="ECO:0000313" key="3">
    <source>
        <dbReference type="Proteomes" id="UP000604475"/>
    </source>
</evidence>
<dbReference type="Pfam" id="PF04116">
    <property type="entry name" value="FA_hydroxylase"/>
    <property type="match status" value="1"/>
</dbReference>
<dbReference type="GO" id="GO:0005506">
    <property type="term" value="F:iron ion binding"/>
    <property type="evidence" value="ECO:0007669"/>
    <property type="project" value="InterPro"/>
</dbReference>
<dbReference type="Proteomes" id="UP000604475">
    <property type="component" value="Unassembled WGS sequence"/>
</dbReference>
<accession>A0A937RGM7</accession>
<evidence type="ECO:0000313" key="2">
    <source>
        <dbReference type="EMBL" id="MBL7631833.1"/>
    </source>
</evidence>
<gene>
    <name evidence="2" type="ORF">I7412_32670</name>
</gene>
<feature type="domain" description="Fatty acid hydroxylase" evidence="1">
    <location>
        <begin position="123"/>
        <end position="261"/>
    </location>
</feature>
<dbReference type="GO" id="GO:0008610">
    <property type="term" value="P:lipid biosynthetic process"/>
    <property type="evidence" value="ECO:0007669"/>
    <property type="project" value="InterPro"/>
</dbReference>
<dbReference type="EMBL" id="JAEACQ010000286">
    <property type="protein sequence ID" value="MBL7631833.1"/>
    <property type="molecule type" value="Genomic_DNA"/>
</dbReference>
<organism evidence="2 3">
    <name type="scientific">Frankia nepalensis</name>
    <dbReference type="NCBI Taxonomy" id="1836974"/>
    <lineage>
        <taxon>Bacteria</taxon>
        <taxon>Bacillati</taxon>
        <taxon>Actinomycetota</taxon>
        <taxon>Actinomycetes</taxon>
        <taxon>Frankiales</taxon>
        <taxon>Frankiaceae</taxon>
        <taxon>Frankia</taxon>
    </lineage>
</organism>
<keyword evidence="3" id="KW-1185">Reference proteome</keyword>
<dbReference type="GO" id="GO:0016491">
    <property type="term" value="F:oxidoreductase activity"/>
    <property type="evidence" value="ECO:0007669"/>
    <property type="project" value="InterPro"/>
</dbReference>
<dbReference type="AlphaFoldDB" id="A0A937RGM7"/>
<sequence>MVNGFGAGSVAHRLSALGTQLVGTVGVSRPDPATVAGRPGGLAARAARARAAARDGHRRFVRLVDPPGPHGRATEVDTLSGALRRFLDHPRPPVLLGVVGALGAARAVRGDFRASDAVVAVGAAAAQPFVEWSLHRYVLHATPESRLGSATYRGAGWGHAQHHRDPANLNSMFLRAQEVLVGGAVALAAGAAGSPRLATGMFCVGAAVLAYDWTHFLIHTGYQPRSELYRRAWRGHRLHHYRNEHYWLGVTSPVADLVLRTSPARDAVPVSTTAVRPEARPA</sequence>
<proteinExistence type="predicted"/>